<evidence type="ECO:0000256" key="1">
    <source>
        <dbReference type="SAM" id="SignalP"/>
    </source>
</evidence>
<reference evidence="2 4" key="1">
    <citation type="submission" date="2019-07" db="EMBL/GenBank/DDBJ databases">
        <title>Whole genome shotgun sequence of Acinetobacter johnsonii NBRC 102197.</title>
        <authorList>
            <person name="Hosoyama A."/>
            <person name="Uohara A."/>
            <person name="Ohji S."/>
            <person name="Ichikawa N."/>
        </authorList>
    </citation>
    <scope>NUCLEOTIDE SEQUENCE [LARGE SCALE GENOMIC DNA]</scope>
    <source>
        <strain evidence="2 4">NBRC 102197</strain>
    </source>
</reference>
<comment type="caution">
    <text evidence="3">The sequence shown here is derived from an EMBL/GenBank/DDBJ whole genome shotgun (WGS) entry which is preliminary data.</text>
</comment>
<evidence type="ECO:0000313" key="4">
    <source>
        <dbReference type="Proteomes" id="UP000321274"/>
    </source>
</evidence>
<evidence type="ECO:0008006" key="6">
    <source>
        <dbReference type="Google" id="ProtNLM"/>
    </source>
</evidence>
<dbReference type="EMBL" id="BJUJ01000072">
    <property type="protein sequence ID" value="GEK45013.1"/>
    <property type="molecule type" value="Genomic_DNA"/>
</dbReference>
<reference evidence="3" key="2">
    <citation type="submission" date="2022-09" db="EMBL/GenBank/DDBJ databases">
        <title>Intensive care unit water sources are persistently colonized with multi-drug resistant bacteria and are the site of extensive horizontal gene transfer of antibiotic resistance genes.</title>
        <authorList>
            <person name="Diorio-Toth L."/>
        </authorList>
    </citation>
    <scope>NUCLEOTIDE SEQUENCE</scope>
    <source>
        <strain evidence="3">GD03851</strain>
    </source>
</reference>
<dbReference type="Proteomes" id="UP000321274">
    <property type="component" value="Unassembled WGS sequence"/>
</dbReference>
<evidence type="ECO:0000313" key="5">
    <source>
        <dbReference type="Proteomes" id="UP001161099"/>
    </source>
</evidence>
<sequence length="89" mass="10459">MKSFLISGAFALSLFSTLANAEYYKVYIKRDDSNIYMDTQAKLIIKTKYCYEYIYGEEAILIYDKYSYSNQLIFKNGEKCDVDWIAVIQ</sequence>
<feature type="chain" id="PRO_5042787890" description="Signal peptide-containing protein" evidence="1">
    <location>
        <begin position="22"/>
        <end position="89"/>
    </location>
</feature>
<dbReference type="RefSeq" id="WP_004984979.1">
    <property type="nucleotide sequence ID" value="NZ_CP031011.1"/>
</dbReference>
<feature type="signal peptide" evidence="1">
    <location>
        <begin position="1"/>
        <end position="21"/>
    </location>
</feature>
<proteinExistence type="predicted"/>
<protein>
    <recommendedName>
        <fullName evidence="6">Signal peptide-containing protein</fullName>
    </recommendedName>
</protein>
<dbReference type="EMBL" id="JAOCDR010000029">
    <property type="protein sequence ID" value="MDH0656804.1"/>
    <property type="molecule type" value="Genomic_DNA"/>
</dbReference>
<evidence type="ECO:0000313" key="3">
    <source>
        <dbReference type="EMBL" id="MDH0656804.1"/>
    </source>
</evidence>
<keyword evidence="1" id="KW-0732">Signal</keyword>
<evidence type="ECO:0000313" key="2">
    <source>
        <dbReference type="EMBL" id="GEK45013.1"/>
    </source>
</evidence>
<dbReference type="Proteomes" id="UP001161099">
    <property type="component" value="Unassembled WGS sequence"/>
</dbReference>
<accession>A0AA42LF61</accession>
<name>A0AA42LF61_ACIJO</name>
<organism evidence="3 5">
    <name type="scientific">Acinetobacter johnsonii</name>
    <dbReference type="NCBI Taxonomy" id="40214"/>
    <lineage>
        <taxon>Bacteria</taxon>
        <taxon>Pseudomonadati</taxon>
        <taxon>Pseudomonadota</taxon>
        <taxon>Gammaproteobacteria</taxon>
        <taxon>Moraxellales</taxon>
        <taxon>Moraxellaceae</taxon>
        <taxon>Acinetobacter</taxon>
    </lineage>
</organism>
<gene>
    <name evidence="2" type="ORF">AJO04nite_22710</name>
    <name evidence="3" type="ORF">N5D11_11870</name>
</gene>
<dbReference type="AlphaFoldDB" id="A0AA42LF61"/>